<accession>A0AAD6DKZ4</accession>
<evidence type="ECO:0000256" key="7">
    <source>
        <dbReference type="ARBA" id="ARBA00022989"/>
    </source>
</evidence>
<feature type="transmembrane region" description="Helical" evidence="11">
    <location>
        <begin position="16"/>
        <end position="44"/>
    </location>
</feature>
<keyword evidence="13" id="KW-1185">Reference proteome</keyword>
<feature type="transmembrane region" description="Helical" evidence="11">
    <location>
        <begin position="476"/>
        <end position="497"/>
    </location>
</feature>
<dbReference type="EMBL" id="JAQJAE010000006">
    <property type="protein sequence ID" value="KAJ5588348.1"/>
    <property type="molecule type" value="Genomic_DNA"/>
</dbReference>
<evidence type="ECO:0000256" key="4">
    <source>
        <dbReference type="ARBA" id="ARBA00022676"/>
    </source>
</evidence>
<keyword evidence="3" id="KW-1003">Cell membrane</keyword>
<feature type="transmembrane region" description="Helical" evidence="11">
    <location>
        <begin position="56"/>
        <end position="82"/>
    </location>
</feature>
<feature type="transmembrane region" description="Helical" evidence="11">
    <location>
        <begin position="102"/>
        <end position="123"/>
    </location>
</feature>
<dbReference type="FunFam" id="3.90.550.10:FF:000077">
    <property type="entry name" value="Probable chitin synthase D"/>
    <property type="match status" value="1"/>
</dbReference>
<dbReference type="Gene3D" id="3.90.550.10">
    <property type="entry name" value="Spore Coat Polysaccharide Biosynthesis Protein SpsA, Chain A"/>
    <property type="match status" value="1"/>
</dbReference>
<keyword evidence="7 11" id="KW-1133">Transmembrane helix</keyword>
<evidence type="ECO:0000313" key="12">
    <source>
        <dbReference type="EMBL" id="KAJ5588348.1"/>
    </source>
</evidence>
<evidence type="ECO:0000256" key="11">
    <source>
        <dbReference type="SAM" id="Phobius"/>
    </source>
</evidence>
<evidence type="ECO:0000256" key="5">
    <source>
        <dbReference type="ARBA" id="ARBA00022679"/>
    </source>
</evidence>
<comment type="similarity">
    <text evidence="9">Belongs to the chitin synthase family. Class VI subfamily.</text>
</comment>
<feature type="transmembrane region" description="Helical" evidence="11">
    <location>
        <begin position="504"/>
        <end position="527"/>
    </location>
</feature>
<dbReference type="GO" id="GO:0030428">
    <property type="term" value="C:cell septum"/>
    <property type="evidence" value="ECO:0007669"/>
    <property type="project" value="TreeGrafter"/>
</dbReference>
<evidence type="ECO:0000313" key="13">
    <source>
        <dbReference type="Proteomes" id="UP001213799"/>
    </source>
</evidence>
<dbReference type="GO" id="GO:0006031">
    <property type="term" value="P:chitin biosynthetic process"/>
    <property type="evidence" value="ECO:0007669"/>
    <property type="project" value="TreeGrafter"/>
</dbReference>
<dbReference type="CDD" id="cd00761">
    <property type="entry name" value="Glyco_tranf_GTA_type"/>
    <property type="match status" value="1"/>
</dbReference>
<dbReference type="GeneID" id="81592322"/>
<dbReference type="AlphaFoldDB" id="A0AAD6DKZ4"/>
<dbReference type="GO" id="GO:0005886">
    <property type="term" value="C:plasma membrane"/>
    <property type="evidence" value="ECO:0007669"/>
    <property type="project" value="UniProtKB-SubCell"/>
</dbReference>
<evidence type="ECO:0000256" key="9">
    <source>
        <dbReference type="ARBA" id="ARBA00061704"/>
    </source>
</evidence>
<evidence type="ECO:0000256" key="3">
    <source>
        <dbReference type="ARBA" id="ARBA00022475"/>
    </source>
</evidence>
<dbReference type="EC" id="2.4.1.16" evidence="2"/>
<dbReference type="Proteomes" id="UP001213799">
    <property type="component" value="Unassembled WGS sequence"/>
</dbReference>
<name>A0AAD6DKZ4_9EURO</name>
<organism evidence="12 13">
    <name type="scientific">Penicillium hordei</name>
    <dbReference type="NCBI Taxonomy" id="40994"/>
    <lineage>
        <taxon>Eukaryota</taxon>
        <taxon>Fungi</taxon>
        <taxon>Dikarya</taxon>
        <taxon>Ascomycota</taxon>
        <taxon>Pezizomycotina</taxon>
        <taxon>Eurotiomycetes</taxon>
        <taxon>Eurotiomycetidae</taxon>
        <taxon>Eurotiales</taxon>
        <taxon>Aspergillaceae</taxon>
        <taxon>Penicillium</taxon>
    </lineage>
</organism>
<protein>
    <recommendedName>
        <fullName evidence="2">chitin synthase</fullName>
        <ecNumber evidence="2">2.4.1.16</ecNumber>
    </recommendedName>
</protein>
<dbReference type="PANTHER" id="PTHR22914">
    <property type="entry name" value="CHITIN SYNTHASE"/>
    <property type="match status" value="1"/>
</dbReference>
<proteinExistence type="inferred from homology"/>
<keyword evidence="5" id="KW-0808">Transferase</keyword>
<evidence type="ECO:0000256" key="10">
    <source>
        <dbReference type="SAM" id="MobiDB-lite"/>
    </source>
</evidence>
<dbReference type="GO" id="GO:0004100">
    <property type="term" value="F:chitin synthase activity"/>
    <property type="evidence" value="ECO:0007669"/>
    <property type="project" value="UniProtKB-EC"/>
</dbReference>
<comment type="subcellular location">
    <subcellularLocation>
        <location evidence="1">Cell membrane</location>
        <topology evidence="1">Multi-pass membrane protein</topology>
    </subcellularLocation>
</comment>
<keyword evidence="4" id="KW-0328">Glycosyltransferase</keyword>
<dbReference type="InterPro" id="IPR029044">
    <property type="entry name" value="Nucleotide-diphossugar_trans"/>
</dbReference>
<comment type="caution">
    <text evidence="12">The sequence shown here is derived from an EMBL/GenBank/DDBJ whole genome shotgun (WGS) entry which is preliminary data.</text>
</comment>
<dbReference type="Pfam" id="PF03142">
    <property type="entry name" value="Chitin_synth_2"/>
    <property type="match status" value="1"/>
</dbReference>
<keyword evidence="8 11" id="KW-0472">Membrane</keyword>
<evidence type="ECO:0000256" key="6">
    <source>
        <dbReference type="ARBA" id="ARBA00022692"/>
    </source>
</evidence>
<keyword evidence="6 11" id="KW-0812">Transmembrane</keyword>
<feature type="transmembrane region" description="Helical" evidence="11">
    <location>
        <begin position="451"/>
        <end position="470"/>
    </location>
</feature>
<reference evidence="12" key="1">
    <citation type="journal article" date="2023" name="IMA Fungus">
        <title>Comparative genomic study of the Penicillium genus elucidates a diverse pangenome and 15 lateral gene transfer events.</title>
        <authorList>
            <person name="Petersen C."/>
            <person name="Sorensen T."/>
            <person name="Nielsen M.R."/>
            <person name="Sondergaard T.E."/>
            <person name="Sorensen J.L."/>
            <person name="Fitzpatrick D.A."/>
            <person name="Frisvad J.C."/>
            <person name="Nielsen K.L."/>
        </authorList>
    </citation>
    <scope>NUCLEOTIDE SEQUENCE</scope>
    <source>
        <strain evidence="12">IBT 12815</strain>
    </source>
</reference>
<evidence type="ECO:0000256" key="2">
    <source>
        <dbReference type="ARBA" id="ARBA00012543"/>
    </source>
</evidence>
<feature type="region of interest" description="Disordered" evidence="10">
    <location>
        <begin position="538"/>
        <end position="561"/>
    </location>
</feature>
<dbReference type="RefSeq" id="XP_056747367.1">
    <property type="nucleotide sequence ID" value="XM_056902080.1"/>
</dbReference>
<dbReference type="SUPFAM" id="SSF53448">
    <property type="entry name" value="Nucleotide-diphospho-sugar transferases"/>
    <property type="match status" value="1"/>
</dbReference>
<evidence type="ECO:0000256" key="8">
    <source>
        <dbReference type="ARBA" id="ARBA00023136"/>
    </source>
</evidence>
<reference evidence="12" key="2">
    <citation type="submission" date="2023-01" db="EMBL/GenBank/DDBJ databases">
        <authorList>
            <person name="Petersen C."/>
        </authorList>
    </citation>
    <scope>NUCLEOTIDE SEQUENCE</scope>
    <source>
        <strain evidence="12">IBT 12815</strain>
    </source>
</reference>
<feature type="compositionally biased region" description="Basic and acidic residues" evidence="10">
    <location>
        <begin position="544"/>
        <end position="561"/>
    </location>
</feature>
<evidence type="ECO:0000256" key="1">
    <source>
        <dbReference type="ARBA" id="ARBA00004651"/>
    </source>
</evidence>
<dbReference type="InterPro" id="IPR004835">
    <property type="entry name" value="Chitin_synth"/>
</dbReference>
<gene>
    <name evidence="12" type="ORF">N7537_011026</name>
</gene>
<dbReference type="PANTHER" id="PTHR22914:SF46">
    <property type="entry name" value="CHITIN SYNTHASE"/>
    <property type="match status" value="1"/>
</dbReference>
<sequence>MILSQRDSSAWPTKDIIYLSIVGPLMLAAFFEWILWLSAFIYCLVKVWMKADHWSIRVLAVVMIFLFTVLRLAFLPVMLVTLPLPPQITVDLPYEMVHGFQVFAFWAFSILLIGPWLFCVYGLTTNSLGRKKRIKRVLDDRTAPKTVVVMPVYKEDPSVLIKAINSVIDCDYPASCIHVFLSYDGGKVDEPYLRVLDHLGIPITLESYPQSIDCIYKGARITVSRFKHGGKRNCQKHTFKLIDKVYAEYLKRHDNLFVLFIDSDCILDRVCLQNFMYDMELKPGSKRNMLAMTGIITSTTEKNSLLTILQDMEYVHGQLFERSVESGCGAVTCLPGALTILRFSAFRKMAKYYFSDKAEQCEDLFDYGKCHLGEDRWLTHLFMIGATERYQIQLCMSAFCKTEAVQTFSTLLKQRRRWFLGFITNEVCMITDVRLWVRYPLLCLVRFMQNTIRTTALLFFIVIIALITTSKKVDDLPVGFMGVSLGLNYLLMLYFGLRLGRYKAWLYPIMFIVNPFFNWIYMVYGIFTAGQRTWGGPRADAATADDHTTPGEAAERAKEQGDELNVNVDTFRNSLVRRRSVPVRPSENVEGRFAPAKQVLDGFYDNTAGPGPALARMVNAMENPHNPQYQSPQSPPLFRQSNDSVLTISSDCGSSSVATPQNVETLLMIEEDQRKLKYTRQGRASAASVTLDGHNSENSFDDGIALRPIVSAAEHDDLGLTLPPGAYHAGRSESIPPVYTEPEHVVPSHLAPSSFQTP</sequence>